<dbReference type="SUPFAM" id="SSF56112">
    <property type="entry name" value="Protein kinase-like (PK-like)"/>
    <property type="match status" value="1"/>
</dbReference>
<dbReference type="RefSeq" id="WP_115277807.1">
    <property type="nucleotide sequence ID" value="NZ_AP022600.1"/>
</dbReference>
<dbReference type="AlphaFoldDB" id="A0A378TAK1"/>
<evidence type="ECO:0000256" key="1">
    <source>
        <dbReference type="ARBA" id="ARBA00012513"/>
    </source>
</evidence>
<dbReference type="GO" id="GO:0004674">
    <property type="term" value="F:protein serine/threonine kinase activity"/>
    <property type="evidence" value="ECO:0007669"/>
    <property type="project" value="UniProtKB-KW"/>
</dbReference>
<dbReference type="InterPro" id="IPR000719">
    <property type="entry name" value="Prot_kinase_dom"/>
</dbReference>
<dbReference type="Gene3D" id="1.10.510.10">
    <property type="entry name" value="Transferase(Phosphotransferase) domain 1"/>
    <property type="match status" value="1"/>
</dbReference>
<keyword evidence="3" id="KW-0808">Transferase</keyword>
<keyword evidence="6 7" id="KW-0067">ATP-binding</keyword>
<feature type="domain" description="Protein kinase" evidence="8">
    <location>
        <begin position="19"/>
        <end position="329"/>
    </location>
</feature>
<dbReference type="EC" id="2.7.11.1" evidence="1"/>
<dbReference type="Gene3D" id="3.30.200.20">
    <property type="entry name" value="Phosphorylase Kinase, domain 1"/>
    <property type="match status" value="1"/>
</dbReference>
<dbReference type="EMBL" id="UGQT01000001">
    <property type="protein sequence ID" value="STZ57650.1"/>
    <property type="molecule type" value="Genomic_DNA"/>
</dbReference>
<evidence type="ECO:0000256" key="4">
    <source>
        <dbReference type="ARBA" id="ARBA00022741"/>
    </source>
</evidence>
<evidence type="ECO:0000256" key="2">
    <source>
        <dbReference type="ARBA" id="ARBA00022527"/>
    </source>
</evidence>
<dbReference type="Proteomes" id="UP000254978">
    <property type="component" value="Unassembled WGS sequence"/>
</dbReference>
<dbReference type="SMART" id="SM00220">
    <property type="entry name" value="S_TKc"/>
    <property type="match status" value="1"/>
</dbReference>
<dbReference type="PROSITE" id="PS00107">
    <property type="entry name" value="PROTEIN_KINASE_ATP"/>
    <property type="match status" value="1"/>
</dbReference>
<dbReference type="PROSITE" id="PS00108">
    <property type="entry name" value="PROTEIN_KINASE_ST"/>
    <property type="match status" value="1"/>
</dbReference>
<dbReference type="PANTHER" id="PTHR43289:SF6">
    <property type="entry name" value="SERINE_THREONINE-PROTEIN KINASE NEKL-3"/>
    <property type="match status" value="1"/>
</dbReference>
<dbReference type="InterPro" id="IPR017441">
    <property type="entry name" value="Protein_kinase_ATP_BS"/>
</dbReference>
<dbReference type="InterPro" id="IPR008271">
    <property type="entry name" value="Ser/Thr_kinase_AS"/>
</dbReference>
<protein>
    <recommendedName>
        <fullName evidence="1">non-specific serine/threonine protein kinase</fullName>
        <ecNumber evidence="1">2.7.11.1</ecNumber>
    </recommendedName>
</protein>
<dbReference type="Pfam" id="PF00069">
    <property type="entry name" value="Pkinase"/>
    <property type="match status" value="1"/>
</dbReference>
<keyword evidence="10" id="KW-1185">Reference proteome</keyword>
<dbReference type="GO" id="GO:0080090">
    <property type="term" value="P:regulation of primary metabolic process"/>
    <property type="evidence" value="ECO:0007669"/>
    <property type="project" value="UniProtKB-ARBA"/>
</dbReference>
<evidence type="ECO:0000313" key="9">
    <source>
        <dbReference type="EMBL" id="STZ57650.1"/>
    </source>
</evidence>
<gene>
    <name evidence="9" type="ORF">NCTC10821_01154</name>
</gene>
<dbReference type="OrthoDB" id="9801841at2"/>
<dbReference type="GO" id="GO:0005524">
    <property type="term" value="F:ATP binding"/>
    <property type="evidence" value="ECO:0007669"/>
    <property type="project" value="UniProtKB-UniRule"/>
</dbReference>
<name>A0A378TAK1_9MYCO</name>
<sequence>MSNARTWIPSLLGQDVDGYLLNSCIGVGTFGLVFEVTKQSSGSRFAMKILVPNGIANAAAEFDREGTLLDKLNRCSSVVNWIESGTFQYMVVAPNGTSIPIALKYHVLSLASGALDELILDPVQRAALPWPERLAHWRGAVKGIHQMHLARVAHRDLKSGNCLLMVHKGDTQVRIGDLGRSKDMTEPATVPAINYVFGRGDAEFAPPEHLYCQGGGTEADFRNADLYGLGSLFVELATGHPMTALAIGSWQNARNEGEQEFRNGAPRDLSTLRPRYRLALDIMAAEVAPPIRQEAVRLVQQLCDPVPSERQPRPRRGKRYAPDNGLLWLLARADIMSRRLAVETRRTSYKKSRSA</sequence>
<keyword evidence="2" id="KW-0723">Serine/threonine-protein kinase</keyword>
<dbReference type="PROSITE" id="PS50011">
    <property type="entry name" value="PROTEIN_KINASE_DOM"/>
    <property type="match status" value="1"/>
</dbReference>
<evidence type="ECO:0000256" key="6">
    <source>
        <dbReference type="ARBA" id="ARBA00022840"/>
    </source>
</evidence>
<accession>A0A378TAK1</accession>
<dbReference type="InterPro" id="IPR011009">
    <property type="entry name" value="Kinase-like_dom_sf"/>
</dbReference>
<evidence type="ECO:0000256" key="3">
    <source>
        <dbReference type="ARBA" id="ARBA00022679"/>
    </source>
</evidence>
<keyword evidence="5 9" id="KW-0418">Kinase</keyword>
<proteinExistence type="predicted"/>
<keyword evidence="4 7" id="KW-0547">Nucleotide-binding</keyword>
<dbReference type="PANTHER" id="PTHR43289">
    <property type="entry name" value="MITOGEN-ACTIVATED PROTEIN KINASE KINASE KINASE 20-RELATED"/>
    <property type="match status" value="1"/>
</dbReference>
<organism evidence="9 10">
    <name type="scientific">Mycolicibacterium tokaiense</name>
    <dbReference type="NCBI Taxonomy" id="39695"/>
    <lineage>
        <taxon>Bacteria</taxon>
        <taxon>Bacillati</taxon>
        <taxon>Actinomycetota</taxon>
        <taxon>Actinomycetes</taxon>
        <taxon>Mycobacteriales</taxon>
        <taxon>Mycobacteriaceae</taxon>
        <taxon>Mycolicibacterium</taxon>
    </lineage>
</organism>
<feature type="binding site" evidence="7">
    <location>
        <position position="48"/>
    </location>
    <ligand>
        <name>ATP</name>
        <dbReference type="ChEBI" id="CHEBI:30616"/>
    </ligand>
</feature>
<reference evidence="9 10" key="1">
    <citation type="submission" date="2018-06" db="EMBL/GenBank/DDBJ databases">
        <authorList>
            <consortium name="Pathogen Informatics"/>
            <person name="Doyle S."/>
        </authorList>
    </citation>
    <scope>NUCLEOTIDE SEQUENCE [LARGE SCALE GENOMIC DNA]</scope>
    <source>
        <strain evidence="9 10">NCTC10821</strain>
    </source>
</reference>
<evidence type="ECO:0000256" key="5">
    <source>
        <dbReference type="ARBA" id="ARBA00022777"/>
    </source>
</evidence>
<evidence type="ECO:0000259" key="8">
    <source>
        <dbReference type="PROSITE" id="PS50011"/>
    </source>
</evidence>
<evidence type="ECO:0000313" key="10">
    <source>
        <dbReference type="Proteomes" id="UP000254978"/>
    </source>
</evidence>
<evidence type="ECO:0000256" key="7">
    <source>
        <dbReference type="PROSITE-ProRule" id="PRU10141"/>
    </source>
</evidence>